<protein>
    <submittedName>
        <fullName evidence="3">Uncharacterized protein</fullName>
    </submittedName>
</protein>
<accession>A0A151GK57</accession>
<feature type="region of interest" description="Disordered" evidence="2">
    <location>
        <begin position="96"/>
        <end position="126"/>
    </location>
</feature>
<keyword evidence="1" id="KW-0175">Coiled coil</keyword>
<evidence type="ECO:0000313" key="4">
    <source>
        <dbReference type="Proteomes" id="UP000076580"/>
    </source>
</evidence>
<dbReference type="EMBL" id="LAYC01000002">
    <property type="protein sequence ID" value="KYK57503.1"/>
    <property type="molecule type" value="Genomic_DNA"/>
</dbReference>
<organism evidence="3 4">
    <name type="scientific">Drechmeria coniospora</name>
    <name type="common">Nematophagous fungus</name>
    <name type="synonym">Meria coniospora</name>
    <dbReference type="NCBI Taxonomy" id="98403"/>
    <lineage>
        <taxon>Eukaryota</taxon>
        <taxon>Fungi</taxon>
        <taxon>Dikarya</taxon>
        <taxon>Ascomycota</taxon>
        <taxon>Pezizomycotina</taxon>
        <taxon>Sordariomycetes</taxon>
        <taxon>Hypocreomycetidae</taxon>
        <taxon>Hypocreales</taxon>
        <taxon>Ophiocordycipitaceae</taxon>
        <taxon>Drechmeria</taxon>
    </lineage>
</organism>
<feature type="compositionally biased region" description="Polar residues" evidence="2">
    <location>
        <begin position="108"/>
        <end position="121"/>
    </location>
</feature>
<keyword evidence="4" id="KW-1185">Reference proteome</keyword>
<gene>
    <name evidence="3" type="ORF">DCS_04513</name>
</gene>
<reference evidence="3 4" key="1">
    <citation type="journal article" date="2016" name="Sci. Rep.">
        <title>Insights into Adaptations to a Near-Obligate Nematode Endoparasitic Lifestyle from the Finished Genome of Drechmeria coniospora.</title>
        <authorList>
            <person name="Zhang L."/>
            <person name="Zhou Z."/>
            <person name="Guo Q."/>
            <person name="Fokkens L."/>
            <person name="Miskei M."/>
            <person name="Pocsi I."/>
            <person name="Zhang W."/>
            <person name="Chen M."/>
            <person name="Wang L."/>
            <person name="Sun Y."/>
            <person name="Donzelli B.G."/>
            <person name="Gibson D.M."/>
            <person name="Nelson D.R."/>
            <person name="Luo J.G."/>
            <person name="Rep M."/>
            <person name="Liu H."/>
            <person name="Yang S."/>
            <person name="Wang J."/>
            <person name="Krasnoff S.B."/>
            <person name="Xu Y."/>
            <person name="Molnar I."/>
            <person name="Lin M."/>
        </authorList>
    </citation>
    <scope>NUCLEOTIDE SEQUENCE [LARGE SCALE GENOMIC DNA]</scope>
    <source>
        <strain evidence="3 4">ARSEF 6962</strain>
    </source>
</reference>
<sequence length="328" mass="37317">MAPRTRAAALKKVASKRNAGVANKREIIKAAKLREDQLQDQLIRLKDKYIKANNEGKQQLKSQLQKKRKLVDNAVTTHIELDYKIQNAVINKPNVIKPEGNKSVFPTGRNSGSQPNNQFASEENDDDDDDKIGLVHAIGDINLNQTPGKLEIFFNGGFGQYYGVSRHGPTSRARYTINHIAKTYEDLPNNLRNDPSINLDKITRIQGRASALKGKIYCVLAVAWKHVREYDRMLSLAPDSWTRVRQGAIRQAPTIVIKVWWDSEVRPVSWEKRGPVKKVIYPGAKQDAFRVPKTIKYSTIIILEKDTNYIHKADHLIINTAVRQEKRH</sequence>
<comment type="caution">
    <text evidence="3">The sequence shown here is derived from an EMBL/GenBank/DDBJ whole genome shotgun (WGS) entry which is preliminary data.</text>
</comment>
<proteinExistence type="predicted"/>
<evidence type="ECO:0000256" key="1">
    <source>
        <dbReference type="SAM" id="Coils"/>
    </source>
</evidence>
<dbReference type="Proteomes" id="UP000076580">
    <property type="component" value="Chromosome 02"/>
</dbReference>
<feature type="coiled-coil region" evidence="1">
    <location>
        <begin position="21"/>
        <end position="77"/>
    </location>
</feature>
<evidence type="ECO:0000313" key="3">
    <source>
        <dbReference type="EMBL" id="KYK57503.1"/>
    </source>
</evidence>
<evidence type="ECO:0000256" key="2">
    <source>
        <dbReference type="SAM" id="MobiDB-lite"/>
    </source>
</evidence>
<name>A0A151GK57_DRECN</name>
<dbReference type="InParanoid" id="A0A151GK57"/>
<dbReference type="GeneID" id="63717156"/>
<dbReference type="AlphaFoldDB" id="A0A151GK57"/>
<dbReference type="RefSeq" id="XP_040656855.1">
    <property type="nucleotide sequence ID" value="XM_040801822.1"/>
</dbReference>